<accession>A0A5Q0M0H6</accession>
<organism evidence="1 2">
    <name type="scientific">Variovorax paradoxus</name>
    <dbReference type="NCBI Taxonomy" id="34073"/>
    <lineage>
        <taxon>Bacteria</taxon>
        <taxon>Pseudomonadati</taxon>
        <taxon>Pseudomonadota</taxon>
        <taxon>Betaproteobacteria</taxon>
        <taxon>Burkholderiales</taxon>
        <taxon>Comamonadaceae</taxon>
        <taxon>Variovorax</taxon>
    </lineage>
</organism>
<proteinExistence type="predicted"/>
<dbReference type="EMBL" id="CP045644">
    <property type="protein sequence ID" value="QFZ82728.1"/>
    <property type="molecule type" value="Genomic_DNA"/>
</dbReference>
<protein>
    <submittedName>
        <fullName evidence="1">DUF2783 domain-containing protein</fullName>
    </submittedName>
</protein>
<reference evidence="1 2" key="1">
    <citation type="submission" date="2019-10" db="EMBL/GenBank/DDBJ databases">
        <title>Complete genome sequence of Variovorax paradoxus 5C-2.</title>
        <authorList>
            <person name="Gogoleva N.E."/>
            <person name="Balkin A.S."/>
        </authorList>
    </citation>
    <scope>NUCLEOTIDE SEQUENCE [LARGE SCALE GENOMIC DNA]</scope>
    <source>
        <strain evidence="1 2">5C-2</strain>
    </source>
</reference>
<dbReference type="AlphaFoldDB" id="A0A5Q0M0H6"/>
<dbReference type="Proteomes" id="UP000326780">
    <property type="component" value="Chromosome"/>
</dbReference>
<dbReference type="Pfam" id="PF10932">
    <property type="entry name" value="DUF2783"/>
    <property type="match status" value="1"/>
</dbReference>
<gene>
    <name evidence="1" type="ORF">GFK26_08105</name>
</gene>
<dbReference type="InterPro" id="IPR021233">
    <property type="entry name" value="DUF2783"/>
</dbReference>
<sequence>MITEPRIPDPDGFYAALLAAHEGRTEAQSADLNARLVLLLANQCADQAVLLACIDAAAEADEDIPTTTTTPP</sequence>
<name>A0A5Q0M0H6_VARPD</name>
<evidence type="ECO:0000313" key="2">
    <source>
        <dbReference type="Proteomes" id="UP000326780"/>
    </source>
</evidence>
<evidence type="ECO:0000313" key="1">
    <source>
        <dbReference type="EMBL" id="QFZ82728.1"/>
    </source>
</evidence>
<dbReference type="RefSeq" id="WP_153281545.1">
    <property type="nucleotide sequence ID" value="NZ_CP045644.1"/>
</dbReference>